<dbReference type="GO" id="GO:0005634">
    <property type="term" value="C:nucleus"/>
    <property type="evidence" value="ECO:0007669"/>
    <property type="project" value="TreeGrafter"/>
</dbReference>
<evidence type="ECO:0000256" key="5">
    <source>
        <dbReference type="ARBA" id="ARBA00022741"/>
    </source>
</evidence>
<accession>A0AAW0CH03</accession>
<keyword evidence="4 8" id="KW-0808">Transferase</keyword>
<evidence type="ECO:0000313" key="10">
    <source>
        <dbReference type="Proteomes" id="UP001362999"/>
    </source>
</evidence>
<gene>
    <name evidence="9" type="ORF">R3P38DRAFT_537754</name>
</gene>
<comment type="catalytic activity">
    <reaction evidence="1 8">
        <text>1D-myo-inositol 1,3,4,5,6-pentakisphosphate + ATP = 1D-myo-inositol hexakisphosphate + ADP + H(+)</text>
        <dbReference type="Rhea" id="RHEA:20313"/>
        <dbReference type="ChEBI" id="CHEBI:15378"/>
        <dbReference type="ChEBI" id="CHEBI:30616"/>
        <dbReference type="ChEBI" id="CHEBI:57733"/>
        <dbReference type="ChEBI" id="CHEBI:58130"/>
        <dbReference type="ChEBI" id="CHEBI:456216"/>
        <dbReference type="EC" id="2.7.1.158"/>
    </reaction>
</comment>
<name>A0AAW0CH03_9AGAR</name>
<dbReference type="Pfam" id="PF06090">
    <property type="entry name" value="Ins_P5_2-kin"/>
    <property type="match status" value="1"/>
</dbReference>
<dbReference type="Proteomes" id="UP001362999">
    <property type="component" value="Unassembled WGS sequence"/>
</dbReference>
<evidence type="ECO:0000256" key="6">
    <source>
        <dbReference type="ARBA" id="ARBA00022777"/>
    </source>
</evidence>
<dbReference type="GO" id="GO:0032958">
    <property type="term" value="P:inositol phosphate biosynthetic process"/>
    <property type="evidence" value="ECO:0007669"/>
    <property type="project" value="TreeGrafter"/>
</dbReference>
<evidence type="ECO:0000256" key="3">
    <source>
        <dbReference type="ARBA" id="ARBA00014846"/>
    </source>
</evidence>
<evidence type="ECO:0000256" key="8">
    <source>
        <dbReference type="RuleBase" id="RU364126"/>
    </source>
</evidence>
<comment type="domain">
    <text evidence="8">The EXKPK motif is conserved in inositol-pentakisphosphate 2-kinases of both family 1 and 2.</text>
</comment>
<dbReference type="AlphaFoldDB" id="A0AAW0CH03"/>
<evidence type="ECO:0000256" key="1">
    <source>
        <dbReference type="ARBA" id="ARBA00001774"/>
    </source>
</evidence>
<dbReference type="GO" id="GO:0035299">
    <property type="term" value="F:inositol-1,3,4,5,6-pentakisphosphate 2-kinase activity"/>
    <property type="evidence" value="ECO:0007669"/>
    <property type="project" value="UniProtKB-EC"/>
</dbReference>
<evidence type="ECO:0000313" key="9">
    <source>
        <dbReference type="EMBL" id="KAK7038123.1"/>
    </source>
</evidence>
<protein>
    <recommendedName>
        <fullName evidence="3 8">Inositol-pentakisphosphate 2-kinase</fullName>
        <ecNumber evidence="2 8">2.7.1.158</ecNumber>
    </recommendedName>
</protein>
<dbReference type="EMBL" id="JAWWNJ010000017">
    <property type="protein sequence ID" value="KAK7038123.1"/>
    <property type="molecule type" value="Genomic_DNA"/>
</dbReference>
<keyword evidence="5 8" id="KW-0547">Nucleotide-binding</keyword>
<dbReference type="PANTHER" id="PTHR14456">
    <property type="entry name" value="INOSITOL POLYPHOSPHATE KINASE 1"/>
    <property type="match status" value="1"/>
</dbReference>
<dbReference type="InterPro" id="IPR043001">
    <property type="entry name" value="IP5_2-K_N_lobe"/>
</dbReference>
<keyword evidence="10" id="KW-1185">Reference proteome</keyword>
<dbReference type="Gene3D" id="3.30.200.110">
    <property type="entry name" value="Inositol-pentakisphosphate 2-kinase, N-lobe"/>
    <property type="match status" value="1"/>
</dbReference>
<evidence type="ECO:0000256" key="7">
    <source>
        <dbReference type="ARBA" id="ARBA00022840"/>
    </source>
</evidence>
<keyword evidence="6 8" id="KW-0418">Kinase</keyword>
<dbReference type="GO" id="GO:0005524">
    <property type="term" value="F:ATP binding"/>
    <property type="evidence" value="ECO:0007669"/>
    <property type="project" value="UniProtKB-KW"/>
</dbReference>
<comment type="function">
    <text evidence="8">Phosphorylates Ins(1,3,4,5,6)P5 at position 2 to form Ins(1,2,3,4,5,6)P6 (InsP6 or phytate).</text>
</comment>
<dbReference type="InterPro" id="IPR009286">
    <property type="entry name" value="Ins_P5_2-kin"/>
</dbReference>
<sequence length="391" mass="43176">MSVTLTDTWPTDWSYVSEGGANIVLVYQGPPSQLFDGTALRLKKCSWKAEKPQHQEENSGGIQSVVFQKSCLERLVPPVHLPRLELVDVGKDGEKWLEALAALCEPRRFSERREKDGIDVTQDKALLATNLVGGRGIAVEIKPKWGFLPSPTYLSNSSQPIKTQTCRFCLHSNSRAQNGKTVSSGYCPLDLYSGDEVRMKTALDSLCDAWIESNGTINNFKVFVRGKMILPEDRSSLIGLVNDKQDAKEALTTALLPILKSTPVLQILSRLQQTLDPLDIEGLASLCNLQSPGPDPTVTEWTDFVTRYLEAPSPPPPADAAHLRYHILAHLLSATFKDCSLIVRVPDGTATLIDLDPKSIDRLRKWEKMDKELVAAYANVPVADRKVCADA</sequence>
<reference evidence="9 10" key="1">
    <citation type="journal article" date="2024" name="J Genomics">
        <title>Draft genome sequencing and assembly of Favolaschia claudopus CIRM-BRFM 2984 isolated from oak limbs.</title>
        <authorList>
            <person name="Navarro D."/>
            <person name="Drula E."/>
            <person name="Chaduli D."/>
            <person name="Cazenave R."/>
            <person name="Ahrendt S."/>
            <person name="Wang J."/>
            <person name="Lipzen A."/>
            <person name="Daum C."/>
            <person name="Barry K."/>
            <person name="Grigoriev I.V."/>
            <person name="Favel A."/>
            <person name="Rosso M.N."/>
            <person name="Martin F."/>
        </authorList>
    </citation>
    <scope>NUCLEOTIDE SEQUENCE [LARGE SCALE GENOMIC DNA]</scope>
    <source>
        <strain evidence="9 10">CIRM-BRFM 2984</strain>
    </source>
</reference>
<organism evidence="9 10">
    <name type="scientific">Favolaschia claudopus</name>
    <dbReference type="NCBI Taxonomy" id="2862362"/>
    <lineage>
        <taxon>Eukaryota</taxon>
        <taxon>Fungi</taxon>
        <taxon>Dikarya</taxon>
        <taxon>Basidiomycota</taxon>
        <taxon>Agaricomycotina</taxon>
        <taxon>Agaricomycetes</taxon>
        <taxon>Agaricomycetidae</taxon>
        <taxon>Agaricales</taxon>
        <taxon>Marasmiineae</taxon>
        <taxon>Mycenaceae</taxon>
        <taxon>Favolaschia</taxon>
    </lineage>
</organism>
<keyword evidence="7 8" id="KW-0067">ATP-binding</keyword>
<evidence type="ECO:0000256" key="2">
    <source>
        <dbReference type="ARBA" id="ARBA00012023"/>
    </source>
</evidence>
<dbReference type="PANTHER" id="PTHR14456:SF2">
    <property type="entry name" value="INOSITOL-PENTAKISPHOSPHATE 2-KINASE"/>
    <property type="match status" value="1"/>
</dbReference>
<evidence type="ECO:0000256" key="4">
    <source>
        <dbReference type="ARBA" id="ARBA00022679"/>
    </source>
</evidence>
<proteinExistence type="predicted"/>
<dbReference type="EC" id="2.7.1.158" evidence="2 8"/>
<comment type="caution">
    <text evidence="9">The sequence shown here is derived from an EMBL/GenBank/DDBJ whole genome shotgun (WGS) entry which is preliminary data.</text>
</comment>